<proteinExistence type="predicted"/>
<protein>
    <submittedName>
        <fullName evidence="2">Beta propeller domain protein</fullName>
    </submittedName>
</protein>
<evidence type="ECO:0000256" key="1">
    <source>
        <dbReference type="SAM" id="MobiDB-lite"/>
    </source>
</evidence>
<evidence type="ECO:0000313" key="2">
    <source>
        <dbReference type="EMBL" id="QDU88199.1"/>
    </source>
</evidence>
<dbReference type="EMBL" id="CP036291">
    <property type="protein sequence ID" value="QDU88199.1"/>
    <property type="molecule type" value="Genomic_DNA"/>
</dbReference>
<evidence type="ECO:0000313" key="3">
    <source>
        <dbReference type="Proteomes" id="UP000317429"/>
    </source>
</evidence>
<dbReference type="InterPro" id="IPR019198">
    <property type="entry name" value="Beta_propeller_containing"/>
</dbReference>
<dbReference type="NCBIfam" id="NF012211">
    <property type="entry name" value="tand_rpt_95"/>
    <property type="match status" value="2"/>
</dbReference>
<feature type="region of interest" description="Disordered" evidence="1">
    <location>
        <begin position="1213"/>
        <end position="1243"/>
    </location>
</feature>
<dbReference type="AlphaFoldDB" id="A0A518D9N5"/>
<dbReference type="Pfam" id="PF17963">
    <property type="entry name" value="Big_9"/>
    <property type="match status" value="4"/>
</dbReference>
<accession>A0A518D9N5</accession>
<gene>
    <name evidence="2" type="ORF">Pla175_15710</name>
</gene>
<dbReference type="OrthoDB" id="9778998at2"/>
<sequence length="1270" mass="135325">MPSPYRVKRKAPKRREKLRIEQLEARCVMDGAGFVPAPAFGSTVLLDSAVEADFAGIDGSHLLSIAPYNLQAVQPKPYQIDPNDDRAYIDAGTGVQSLDPLANDHLLSETALSPRIDSFAAPDYVGQITLSADGRRLLFEPAENYQGAFSLTYTVRYGDGEDDTVSGSFQVQVAPQFLAVENWFAVAAGSVEPTRLDVLANDPLLKPFAYARESHYRETNQEVALNVVGASQGSAGGSISISSDGKSVEYLPAEGFVGDETFTYTAEATGGSRQTATVTVHVAEPVADPAGVSRFASEGEFQQFVIDRAVAQYASQFGRYHSDYLAYPYLWNGSAQLSDIVLYDAAMTRVASTNSGLDRSETNVQVAGVDEADIVETDGRYLYTFSDGQLAIVDLVDPAAPRLVSLTEFDSQFNAMYLLGDRVTLLRTGSPYASAEVVVLDVSDRGAPSVVQRTEIDGVIADSRAIGDRIHLVVNRSFKLPPLERVLISEGAAAEPAGATQLLHPMQLVLTDAYFSPIYQGSPSVWRNETLEEYVDRVRDSIAQTTLPSFRTFGADGELVASGLLTDPSAVHKPLAGAKAIVSLVTLDVGDDAPGPVAPATSFVADTNTEVYVSADSAYLFSYDAVADETTIYKLTLAEDGSAPLAATGVVAGRLLNQFSADEHDGMLRVVTTATVTQKSMTGWGGWRMQTRQENNLLVLGQRGNRLGVVGEVTNLAPGETLKSVRFMGERAYVVTFRVTDPLFSIDLSDPVMPEVRGVLVIPGFSDYLHPVGEDYLIGIGRNATNVSGSGAPLQLTLFNVADLDHPFVVAQINLDHRMGSASEAWIDHHAVAYFAQSGVLAVPVSWTEKINSGGVWKMFNHSAVETFHVAFDDAGGATLEQTGAIVHDQATPTNSWVVKDAASAPRRAVRIGESLITVSNNAVYVHNLNSPDEQLGEIYIGRPAWNDSFTLVEDSGANPLDVLANDRPGADGQVLSIDSVTQPASGGVVAIAGDGRSLVFTPADDFTGQATFSYTVLDAVRGQQTASVSVYVQNTPDAPTAVDDAIRVAAGAGATVLQLRQNDVNVDPDFSGWGYFVDDSQYALGIATIDICYCGIYPALPVQQVSGLKITSVGPTSHDGRVSIDLSGRVVYTPAPGFEGVETFTYTVMNSSGLSSTATVTMTVGDPPADGPQFFLTPQRSRGCAAPVEAFAAVSEGPLRFMRLDEALGPEAFGHSKPVGGSTTQSQEAAEGPSVDQADDFRMAHDRAFASLGSDLTTFLPGSRGRSRL</sequence>
<dbReference type="Gene3D" id="2.60.40.3440">
    <property type="match status" value="3"/>
</dbReference>
<dbReference type="Pfam" id="PF09826">
    <property type="entry name" value="Beta_propel"/>
    <property type="match status" value="1"/>
</dbReference>
<dbReference type="KEGG" id="pnd:Pla175_15710"/>
<dbReference type="RefSeq" id="WP_145282858.1">
    <property type="nucleotide sequence ID" value="NZ_CP036291.1"/>
</dbReference>
<organism evidence="2 3">
    <name type="scientific">Pirellulimonas nuda</name>
    <dbReference type="NCBI Taxonomy" id="2528009"/>
    <lineage>
        <taxon>Bacteria</taxon>
        <taxon>Pseudomonadati</taxon>
        <taxon>Planctomycetota</taxon>
        <taxon>Planctomycetia</taxon>
        <taxon>Pirellulales</taxon>
        <taxon>Lacipirellulaceae</taxon>
        <taxon>Pirellulimonas</taxon>
    </lineage>
</organism>
<reference evidence="2 3" key="1">
    <citation type="submission" date="2019-02" db="EMBL/GenBank/DDBJ databases">
        <title>Deep-cultivation of Planctomycetes and their phenomic and genomic characterization uncovers novel biology.</title>
        <authorList>
            <person name="Wiegand S."/>
            <person name="Jogler M."/>
            <person name="Boedeker C."/>
            <person name="Pinto D."/>
            <person name="Vollmers J."/>
            <person name="Rivas-Marin E."/>
            <person name="Kohn T."/>
            <person name="Peeters S.H."/>
            <person name="Heuer A."/>
            <person name="Rast P."/>
            <person name="Oberbeckmann S."/>
            <person name="Bunk B."/>
            <person name="Jeske O."/>
            <person name="Meyerdierks A."/>
            <person name="Storesund J.E."/>
            <person name="Kallscheuer N."/>
            <person name="Luecker S."/>
            <person name="Lage O.M."/>
            <person name="Pohl T."/>
            <person name="Merkel B.J."/>
            <person name="Hornburger P."/>
            <person name="Mueller R.-W."/>
            <person name="Bruemmer F."/>
            <person name="Labrenz M."/>
            <person name="Spormann A.M."/>
            <person name="Op den Camp H."/>
            <person name="Overmann J."/>
            <person name="Amann R."/>
            <person name="Jetten M.S.M."/>
            <person name="Mascher T."/>
            <person name="Medema M.H."/>
            <person name="Devos D.P."/>
            <person name="Kaster A.-K."/>
            <person name="Ovreas L."/>
            <person name="Rohde M."/>
            <person name="Galperin M.Y."/>
            <person name="Jogler C."/>
        </authorList>
    </citation>
    <scope>NUCLEOTIDE SEQUENCE [LARGE SCALE GENOMIC DNA]</scope>
    <source>
        <strain evidence="2 3">Pla175</strain>
    </source>
</reference>
<dbReference type="Proteomes" id="UP000317429">
    <property type="component" value="Chromosome"/>
</dbReference>
<name>A0A518D9N5_9BACT</name>
<keyword evidence="3" id="KW-1185">Reference proteome</keyword>